<dbReference type="InterPro" id="IPR036908">
    <property type="entry name" value="RlpA-like_sf"/>
</dbReference>
<dbReference type="PRINTS" id="PR01217">
    <property type="entry name" value="PRICHEXTENSN"/>
</dbReference>
<proteinExistence type="predicted"/>
<keyword evidence="5" id="KW-1185">Reference proteome</keyword>
<dbReference type="InterPro" id="IPR051477">
    <property type="entry name" value="Expansin_CellWall"/>
</dbReference>
<reference evidence="4" key="1">
    <citation type="submission" date="2016-06" db="EMBL/GenBank/DDBJ databases">
        <title>Draft Genome sequence of the fungus Inonotus baumii.</title>
        <authorList>
            <person name="Zhu H."/>
            <person name="Lin W."/>
        </authorList>
    </citation>
    <scope>NUCLEOTIDE SEQUENCE</scope>
    <source>
        <strain evidence="4">821</strain>
    </source>
</reference>
<feature type="compositionally biased region" description="Polar residues" evidence="2">
    <location>
        <begin position="212"/>
        <end position="222"/>
    </location>
</feature>
<dbReference type="SUPFAM" id="SSF50685">
    <property type="entry name" value="Barwin-like endoglucanases"/>
    <property type="match status" value="1"/>
</dbReference>
<dbReference type="PANTHER" id="PTHR31836">
    <property type="match status" value="1"/>
</dbReference>
<accession>A0A9Q5I486</accession>
<dbReference type="EMBL" id="LNZH02000090">
    <property type="protein sequence ID" value="OCB91405.1"/>
    <property type="molecule type" value="Genomic_DNA"/>
</dbReference>
<sequence>MPIRSFSAFQTFTGTFSGAVLLSLCFSPRASALAIDKGTVSQNPTTTHIPLDSTSGFSVLDPVKRDDNGRFTFYETGLGACGGWNNPTDFIVALNEEQWDGGSHCWEKITINYNGKSTQAQIVDLCPGCPRGALDMSPGLFGFLDNPDLGVIYGSWSFGTEQAPPPAPAPAPAPPPPPPPPPVPTPDPQSPQEQPSPVPTPQSQYQAPPEFQPSSTPQLTSTFSTNTTIASLPTTTGIAEEQTENEDSDGVAQDEPTSPFYQHVSDDDATGSDARNFENLNLAMINLALLRSAMMKYGQH</sequence>
<dbReference type="AlphaFoldDB" id="A0A9Q5I486"/>
<evidence type="ECO:0000313" key="4">
    <source>
        <dbReference type="EMBL" id="OCB91405.1"/>
    </source>
</evidence>
<protein>
    <submittedName>
        <fullName evidence="4">Expansin family protein</fullName>
    </submittedName>
</protein>
<evidence type="ECO:0000256" key="1">
    <source>
        <dbReference type="ARBA" id="ARBA00022729"/>
    </source>
</evidence>
<comment type="caution">
    <text evidence="4">The sequence shown here is derived from an EMBL/GenBank/DDBJ whole genome shotgun (WGS) entry which is preliminary data.</text>
</comment>
<keyword evidence="1 3" id="KW-0732">Signal</keyword>
<dbReference type="Proteomes" id="UP000757232">
    <property type="component" value="Unassembled WGS sequence"/>
</dbReference>
<organism evidence="4 5">
    <name type="scientific">Sanghuangporus baumii</name>
    <name type="common">Phellinus baumii</name>
    <dbReference type="NCBI Taxonomy" id="108892"/>
    <lineage>
        <taxon>Eukaryota</taxon>
        <taxon>Fungi</taxon>
        <taxon>Dikarya</taxon>
        <taxon>Basidiomycota</taxon>
        <taxon>Agaricomycotina</taxon>
        <taxon>Agaricomycetes</taxon>
        <taxon>Hymenochaetales</taxon>
        <taxon>Hymenochaetaceae</taxon>
        <taxon>Sanghuangporus</taxon>
    </lineage>
</organism>
<name>A0A9Q5I486_SANBA</name>
<evidence type="ECO:0000256" key="3">
    <source>
        <dbReference type="SAM" id="SignalP"/>
    </source>
</evidence>
<dbReference type="PANTHER" id="PTHR31836:SF28">
    <property type="entry name" value="SRCR DOMAIN-CONTAINING PROTEIN-RELATED"/>
    <property type="match status" value="1"/>
</dbReference>
<dbReference type="OrthoDB" id="623670at2759"/>
<gene>
    <name evidence="4" type="ORF">A7U60_g1359</name>
</gene>
<feature type="compositionally biased region" description="Pro residues" evidence="2">
    <location>
        <begin position="163"/>
        <end position="200"/>
    </location>
</feature>
<evidence type="ECO:0000256" key="2">
    <source>
        <dbReference type="SAM" id="MobiDB-lite"/>
    </source>
</evidence>
<evidence type="ECO:0000313" key="5">
    <source>
        <dbReference type="Proteomes" id="UP000757232"/>
    </source>
</evidence>
<feature type="region of interest" description="Disordered" evidence="2">
    <location>
        <begin position="155"/>
        <end position="222"/>
    </location>
</feature>
<dbReference type="Gene3D" id="2.40.40.10">
    <property type="entry name" value="RlpA-like domain"/>
    <property type="match status" value="1"/>
</dbReference>
<feature type="signal peptide" evidence="3">
    <location>
        <begin position="1"/>
        <end position="32"/>
    </location>
</feature>
<feature type="region of interest" description="Disordered" evidence="2">
    <location>
        <begin position="234"/>
        <end position="272"/>
    </location>
</feature>
<dbReference type="CDD" id="cd22191">
    <property type="entry name" value="DPBB_RlpA_EXP_N-like"/>
    <property type="match status" value="1"/>
</dbReference>
<feature type="chain" id="PRO_5040309370" evidence="3">
    <location>
        <begin position="33"/>
        <end position="300"/>
    </location>
</feature>